<keyword evidence="4" id="KW-1185">Reference proteome</keyword>
<dbReference type="Pfam" id="PF01464">
    <property type="entry name" value="SLT"/>
    <property type="match status" value="1"/>
</dbReference>
<evidence type="ECO:0000313" key="3">
    <source>
        <dbReference type="EMBL" id="MBZ9568636.1"/>
    </source>
</evidence>
<dbReference type="EMBL" id="JAGXFD010000001">
    <property type="protein sequence ID" value="MBZ9568636.1"/>
    <property type="molecule type" value="Genomic_DNA"/>
</dbReference>
<evidence type="ECO:0000313" key="4">
    <source>
        <dbReference type="Proteomes" id="UP001319883"/>
    </source>
</evidence>
<dbReference type="Gene3D" id="1.10.530.10">
    <property type="match status" value="1"/>
</dbReference>
<protein>
    <submittedName>
        <fullName evidence="3">Lytic transglycosylase domain-containing protein</fullName>
    </submittedName>
</protein>
<comment type="similarity">
    <text evidence="1">Belongs to the transglycosylase Slt family.</text>
</comment>
<comment type="caution">
    <text evidence="3">The sequence shown here is derived from an EMBL/GenBank/DDBJ whole genome shotgun (WGS) entry which is preliminary data.</text>
</comment>
<feature type="domain" description="Transglycosylase SLT" evidence="2">
    <location>
        <begin position="25"/>
        <end position="116"/>
    </location>
</feature>
<name>A0ABS7X169_9GAMM</name>
<dbReference type="InterPro" id="IPR008258">
    <property type="entry name" value="Transglycosylase_SLT_dom_1"/>
</dbReference>
<evidence type="ECO:0000259" key="2">
    <source>
        <dbReference type="Pfam" id="PF01464"/>
    </source>
</evidence>
<dbReference type="PANTHER" id="PTHR37423:SF2">
    <property type="entry name" value="MEMBRANE-BOUND LYTIC MUREIN TRANSGLYCOSYLASE C"/>
    <property type="match status" value="1"/>
</dbReference>
<gene>
    <name evidence="3" type="ORF">KGQ91_13245</name>
</gene>
<evidence type="ECO:0000256" key="1">
    <source>
        <dbReference type="ARBA" id="ARBA00007734"/>
    </source>
</evidence>
<dbReference type="Proteomes" id="UP001319883">
    <property type="component" value="Unassembled WGS sequence"/>
</dbReference>
<dbReference type="PANTHER" id="PTHR37423">
    <property type="entry name" value="SOLUBLE LYTIC MUREIN TRANSGLYCOSYLASE-RELATED"/>
    <property type="match status" value="1"/>
</dbReference>
<sequence length="137" mass="16021">MQRRLASHLPDADRRRTLLRRVRAEARLAGLDPQIVLAVIQVESGFRTQAESPAGARGLMQVMPFWKRVLGRADDDLHDPATNLRYGCTILAYYLRQEHGDLTRALARYHGSRGRTDYPERVMRAWQRHWWLADHRH</sequence>
<accession>A0ABS7X169</accession>
<dbReference type="InterPro" id="IPR023346">
    <property type="entry name" value="Lysozyme-like_dom_sf"/>
</dbReference>
<dbReference type="SUPFAM" id="SSF53955">
    <property type="entry name" value="Lysozyme-like"/>
    <property type="match status" value="1"/>
</dbReference>
<proteinExistence type="inferred from homology"/>
<reference evidence="3 4" key="1">
    <citation type="submission" date="2021-05" db="EMBL/GenBank/DDBJ databases">
        <title>Petroleum and Energy Research Collection (APPE): ex situ preservation of microbial diversity associated with the oil industry and exploitation of its biotechnological potential.</title>
        <authorList>
            <person name="Paixao C.T.M."/>
            <person name="Gomes M.B."/>
            <person name="Oliveira V.M."/>
        </authorList>
    </citation>
    <scope>NUCLEOTIDE SEQUENCE [LARGE SCALE GENOMIC DNA]</scope>
    <source>
        <strain evidence="3 4">LIT2</strain>
    </source>
</reference>
<organism evidence="3 4">
    <name type="scientific">Modicisalibacter tunisiensis</name>
    <dbReference type="NCBI Taxonomy" id="390637"/>
    <lineage>
        <taxon>Bacteria</taxon>
        <taxon>Pseudomonadati</taxon>
        <taxon>Pseudomonadota</taxon>
        <taxon>Gammaproteobacteria</taxon>
        <taxon>Oceanospirillales</taxon>
        <taxon>Halomonadaceae</taxon>
        <taxon>Modicisalibacter</taxon>
    </lineage>
</organism>
<dbReference type="CDD" id="cd16896">
    <property type="entry name" value="LT_Slt70-like"/>
    <property type="match status" value="1"/>
</dbReference>